<proteinExistence type="predicted"/>
<protein>
    <submittedName>
        <fullName evidence="1">Uncharacterized protein</fullName>
    </submittedName>
</protein>
<reference evidence="1" key="1">
    <citation type="journal article" date="2014" name="Nat. Commun.">
        <title>The rainbow trout genome provides novel insights into evolution after whole-genome duplication in vertebrates.</title>
        <authorList>
            <person name="Berthelot C."/>
            <person name="Brunet F."/>
            <person name="Chalopin D."/>
            <person name="Juanchich A."/>
            <person name="Bernard M."/>
            <person name="Noel B."/>
            <person name="Bento P."/>
            <person name="Da Silva C."/>
            <person name="Labadie K."/>
            <person name="Alberti A."/>
            <person name="Aury J.M."/>
            <person name="Louis A."/>
            <person name="Dehais P."/>
            <person name="Bardou P."/>
            <person name="Montfort J."/>
            <person name="Klopp C."/>
            <person name="Cabau C."/>
            <person name="Gaspin C."/>
            <person name="Thorgaard G.H."/>
            <person name="Boussaha M."/>
            <person name="Quillet E."/>
            <person name="Guyomard R."/>
            <person name="Galiana D."/>
            <person name="Bobe J."/>
            <person name="Volff J.N."/>
            <person name="Genet C."/>
            <person name="Wincker P."/>
            <person name="Jaillon O."/>
            <person name="Roest Crollius H."/>
            <person name="Guiguen Y."/>
        </authorList>
    </citation>
    <scope>NUCLEOTIDE SEQUENCE [LARGE SCALE GENOMIC DNA]</scope>
</reference>
<evidence type="ECO:0000313" key="2">
    <source>
        <dbReference type="Proteomes" id="UP000193380"/>
    </source>
</evidence>
<dbReference type="InterPro" id="IPR051489">
    <property type="entry name" value="ADAM_Metalloproteinase"/>
</dbReference>
<dbReference type="Proteomes" id="UP000193380">
    <property type="component" value="Unassembled WGS sequence"/>
</dbReference>
<dbReference type="EMBL" id="FR909080">
    <property type="protein sequence ID" value="CDQ88952.1"/>
    <property type="molecule type" value="Genomic_DNA"/>
</dbReference>
<accession>A0A060YBP4</accession>
<name>A0A060YBP4_ONCMY</name>
<dbReference type="PANTHER" id="PTHR45702:SF4">
    <property type="entry name" value="DISINTEGRIN AND METALLOPROTEINASE DOMAIN-CONTAINING PROTEIN 10"/>
    <property type="match status" value="1"/>
</dbReference>
<dbReference type="GO" id="GO:0006509">
    <property type="term" value="P:membrane protein ectodomain proteolysis"/>
    <property type="evidence" value="ECO:0007669"/>
    <property type="project" value="TreeGrafter"/>
</dbReference>
<dbReference type="GO" id="GO:0007219">
    <property type="term" value="P:Notch signaling pathway"/>
    <property type="evidence" value="ECO:0007669"/>
    <property type="project" value="TreeGrafter"/>
</dbReference>
<dbReference type="Gene3D" id="3.40.390.10">
    <property type="entry name" value="Collagenase (Catalytic Domain)"/>
    <property type="match status" value="1"/>
</dbReference>
<evidence type="ECO:0000313" key="1">
    <source>
        <dbReference type="EMBL" id="CDQ88952.1"/>
    </source>
</evidence>
<gene>
    <name evidence="1" type="ORF">GSONMT00004997001</name>
</gene>
<dbReference type="PANTHER" id="PTHR45702">
    <property type="entry name" value="ADAM10/ADAM17 METALLOPEPTIDASE FAMILY MEMBER"/>
    <property type="match status" value="1"/>
</dbReference>
<dbReference type="GO" id="GO:0097060">
    <property type="term" value="C:synaptic membrane"/>
    <property type="evidence" value="ECO:0007669"/>
    <property type="project" value="TreeGrafter"/>
</dbReference>
<organism evidence="1 2">
    <name type="scientific">Oncorhynchus mykiss</name>
    <name type="common">Rainbow trout</name>
    <name type="synonym">Salmo gairdneri</name>
    <dbReference type="NCBI Taxonomy" id="8022"/>
    <lineage>
        <taxon>Eukaryota</taxon>
        <taxon>Metazoa</taxon>
        <taxon>Chordata</taxon>
        <taxon>Craniata</taxon>
        <taxon>Vertebrata</taxon>
        <taxon>Euteleostomi</taxon>
        <taxon>Actinopterygii</taxon>
        <taxon>Neopterygii</taxon>
        <taxon>Teleostei</taxon>
        <taxon>Protacanthopterygii</taxon>
        <taxon>Salmoniformes</taxon>
        <taxon>Salmonidae</taxon>
        <taxon>Salmoninae</taxon>
        <taxon>Oncorhynchus</taxon>
    </lineage>
</organism>
<dbReference type="AlphaFoldDB" id="A0A060YBP4"/>
<dbReference type="STRING" id="8022.A0A060YBP4"/>
<reference evidence="1" key="2">
    <citation type="submission" date="2014-03" db="EMBL/GenBank/DDBJ databases">
        <authorList>
            <person name="Genoscope - CEA"/>
        </authorList>
    </citation>
    <scope>NUCLEOTIDE SEQUENCE</scope>
</reference>
<dbReference type="SUPFAM" id="SSF55486">
    <property type="entry name" value="Metalloproteases ('zincins'), catalytic domain"/>
    <property type="match status" value="1"/>
</dbReference>
<dbReference type="PaxDb" id="8022-A0A060YBP4"/>
<dbReference type="GO" id="GO:1902945">
    <property type="term" value="F:metalloendopeptidase activity involved in amyloid precursor protein catabolic process"/>
    <property type="evidence" value="ECO:0007669"/>
    <property type="project" value="TreeGrafter"/>
</dbReference>
<sequence length="171" mass="19363">MNRYLHPQMNVAARDNYPHKYGTEGGCADHSVFERMKKYQASAMEEPLKEPSSVVEEEERSHGHGPVILRKKRAAQIEKNTCQLFIQTDHLFFKYYGTREAVIAQISSHVKAIDSIYQGTDFLGIRNISFMVKRIRVSLCSGLGVGGVWVVSTTICLTHQYSTTLQDLINP</sequence>
<dbReference type="InterPro" id="IPR024079">
    <property type="entry name" value="MetalloPept_cat_dom_sf"/>
</dbReference>